<protein>
    <recommendedName>
        <fullName evidence="4">Carbohydrate-binding domain-containing protein</fullName>
    </recommendedName>
</protein>
<proteinExistence type="predicted"/>
<dbReference type="GeneID" id="8439488"/>
<evidence type="ECO:0008006" key="4">
    <source>
        <dbReference type="Google" id="ProtNLM"/>
    </source>
</evidence>
<accession>C4JDU1</accession>
<dbReference type="OMA" id="YNPSKNR"/>
<dbReference type="AlphaFoldDB" id="C4JDU1"/>
<feature type="signal peptide" evidence="1">
    <location>
        <begin position="1"/>
        <end position="19"/>
    </location>
</feature>
<dbReference type="CDD" id="cd09620">
    <property type="entry name" value="CBM9_like_3"/>
    <property type="match status" value="1"/>
</dbReference>
<feature type="chain" id="PRO_5002937614" description="Carbohydrate-binding domain-containing protein" evidence="1">
    <location>
        <begin position="20"/>
        <end position="227"/>
    </location>
</feature>
<dbReference type="HOGENOM" id="CLU_083103_0_0_1"/>
<dbReference type="VEuPathDB" id="FungiDB:UREG_00568"/>
<dbReference type="KEGG" id="ure:UREG_00568"/>
<reference evidence="3" key="1">
    <citation type="journal article" date="2009" name="Genome Res.">
        <title>Comparative genomic analyses of the human fungal pathogens Coccidioides and their relatives.</title>
        <authorList>
            <person name="Sharpton T.J."/>
            <person name="Stajich J.E."/>
            <person name="Rounsley S.D."/>
            <person name="Gardner M.J."/>
            <person name="Wortman J.R."/>
            <person name="Jordar V.S."/>
            <person name="Maiti R."/>
            <person name="Kodira C.D."/>
            <person name="Neafsey D.E."/>
            <person name="Zeng Q."/>
            <person name="Hung C.-Y."/>
            <person name="McMahan C."/>
            <person name="Muszewska A."/>
            <person name="Grynberg M."/>
            <person name="Mandel M.A."/>
            <person name="Kellner E.M."/>
            <person name="Barker B.M."/>
            <person name="Galgiani J.N."/>
            <person name="Orbach M.J."/>
            <person name="Kirkland T.N."/>
            <person name="Cole G.T."/>
            <person name="Henn M.R."/>
            <person name="Birren B.W."/>
            <person name="Taylor J.W."/>
        </authorList>
    </citation>
    <scope>NUCLEOTIDE SEQUENCE [LARGE SCALE GENOMIC DNA]</scope>
    <source>
        <strain evidence="3">UAMH 1704</strain>
    </source>
</reference>
<dbReference type="eggNOG" id="ENOG502S35E">
    <property type="taxonomic scope" value="Eukaryota"/>
</dbReference>
<dbReference type="EMBL" id="CH476615">
    <property type="protein sequence ID" value="EEP75721.1"/>
    <property type="molecule type" value="Genomic_DNA"/>
</dbReference>
<organism evidence="2 3">
    <name type="scientific">Uncinocarpus reesii (strain UAMH 1704)</name>
    <dbReference type="NCBI Taxonomy" id="336963"/>
    <lineage>
        <taxon>Eukaryota</taxon>
        <taxon>Fungi</taxon>
        <taxon>Dikarya</taxon>
        <taxon>Ascomycota</taxon>
        <taxon>Pezizomycotina</taxon>
        <taxon>Eurotiomycetes</taxon>
        <taxon>Eurotiomycetidae</taxon>
        <taxon>Onygenales</taxon>
        <taxon>Onygenaceae</taxon>
        <taxon>Uncinocarpus</taxon>
    </lineage>
</organism>
<evidence type="ECO:0000313" key="2">
    <source>
        <dbReference type="EMBL" id="EEP75721.1"/>
    </source>
</evidence>
<gene>
    <name evidence="2" type="ORF">UREG_00568</name>
</gene>
<dbReference type="RefSeq" id="XP_002541054.1">
    <property type="nucleotide sequence ID" value="XM_002541008.1"/>
</dbReference>
<dbReference type="OrthoDB" id="61321at2759"/>
<dbReference type="Proteomes" id="UP000002058">
    <property type="component" value="Unassembled WGS sequence"/>
</dbReference>
<sequence length="227" mass="26170">MHLGTILSCLLAATASASAIADGPERRTRPSLKVYKCPRKATAKFNKSVPDQKPFPTTHVELCWKPKSIQLTFKAFDETEFYFDPKQTTNQDIWQYEVMEAFIHPGRNSPQTYLEFEVNPNNVTYQAFVYNPSKVRAEKAPFDHFFVTNPAADGFTATTTLDRKAKTWVSEVDIPLALFNVERPERSTWRMNFFRTVTSPKTFPAQELGAWSPPTRRGFISRHLWRR</sequence>
<keyword evidence="3" id="KW-1185">Reference proteome</keyword>
<dbReference type="InParanoid" id="C4JDU1"/>
<dbReference type="Gene3D" id="2.60.40.1190">
    <property type="match status" value="1"/>
</dbReference>
<dbReference type="SUPFAM" id="SSF49344">
    <property type="entry name" value="CBD9-like"/>
    <property type="match status" value="1"/>
</dbReference>
<evidence type="ECO:0000313" key="3">
    <source>
        <dbReference type="Proteomes" id="UP000002058"/>
    </source>
</evidence>
<dbReference type="STRING" id="336963.C4JDU1"/>
<keyword evidence="1" id="KW-0732">Signal</keyword>
<evidence type="ECO:0000256" key="1">
    <source>
        <dbReference type="SAM" id="SignalP"/>
    </source>
</evidence>
<name>C4JDU1_UNCRE</name>